<accession>A0A5A9N3Z4</accession>
<dbReference type="EMBL" id="SOYY01000023">
    <property type="protein sequence ID" value="KAA0703719.1"/>
    <property type="molecule type" value="Genomic_DNA"/>
</dbReference>
<keyword evidence="5" id="KW-1185">Reference proteome</keyword>
<evidence type="ECO:0000259" key="3">
    <source>
        <dbReference type="Pfam" id="PF13359"/>
    </source>
</evidence>
<gene>
    <name evidence="4" type="ORF">E1301_Tti000634</name>
</gene>
<evidence type="ECO:0000256" key="1">
    <source>
        <dbReference type="ARBA" id="ARBA00001968"/>
    </source>
</evidence>
<dbReference type="Proteomes" id="UP000324632">
    <property type="component" value="Chromosome 23"/>
</dbReference>
<reference evidence="4 5" key="1">
    <citation type="journal article" date="2019" name="Mol. Ecol. Resour.">
        <title>Chromosome-level genome assembly of Triplophysa tibetana, a fish adapted to the harsh high-altitude environment of the Tibetan Plateau.</title>
        <authorList>
            <person name="Yang X."/>
            <person name="Liu H."/>
            <person name="Ma Z."/>
            <person name="Zou Y."/>
            <person name="Zou M."/>
            <person name="Mao Y."/>
            <person name="Li X."/>
            <person name="Wang H."/>
            <person name="Chen T."/>
            <person name="Wang W."/>
            <person name="Yang R."/>
        </authorList>
    </citation>
    <scope>NUCLEOTIDE SEQUENCE [LARGE SCALE GENOMIC DNA]</scope>
    <source>
        <strain evidence="4">TTIB1903HZAU</strain>
        <tissue evidence="4">Muscle</tissue>
    </source>
</reference>
<comment type="cofactor">
    <cofactor evidence="1">
        <name>a divalent metal cation</name>
        <dbReference type="ChEBI" id="CHEBI:60240"/>
    </cofactor>
</comment>
<name>A0A5A9N3Z4_9TELE</name>
<evidence type="ECO:0000313" key="5">
    <source>
        <dbReference type="Proteomes" id="UP000324632"/>
    </source>
</evidence>
<feature type="domain" description="DDE Tnp4" evidence="3">
    <location>
        <begin position="111"/>
        <end position="177"/>
    </location>
</feature>
<comment type="caution">
    <text evidence="4">The sequence shown here is derived from an EMBL/GenBank/DDBJ whole genome shotgun (WGS) entry which is preliminary data.</text>
</comment>
<evidence type="ECO:0000256" key="2">
    <source>
        <dbReference type="ARBA" id="ARBA00022723"/>
    </source>
</evidence>
<dbReference type="GO" id="GO:0046872">
    <property type="term" value="F:metal ion binding"/>
    <property type="evidence" value="ECO:0007669"/>
    <property type="project" value="UniProtKB-KW"/>
</dbReference>
<protein>
    <recommendedName>
        <fullName evidence="3">DDE Tnp4 domain-containing protein</fullName>
    </recommendedName>
</protein>
<organism evidence="4 5">
    <name type="scientific">Triplophysa tibetana</name>
    <dbReference type="NCBI Taxonomy" id="1572043"/>
    <lineage>
        <taxon>Eukaryota</taxon>
        <taxon>Metazoa</taxon>
        <taxon>Chordata</taxon>
        <taxon>Craniata</taxon>
        <taxon>Vertebrata</taxon>
        <taxon>Euteleostomi</taxon>
        <taxon>Actinopterygii</taxon>
        <taxon>Neopterygii</taxon>
        <taxon>Teleostei</taxon>
        <taxon>Ostariophysi</taxon>
        <taxon>Cypriniformes</taxon>
        <taxon>Nemacheilidae</taxon>
        <taxon>Triplophysa</taxon>
    </lineage>
</organism>
<dbReference type="AlphaFoldDB" id="A0A5A9N3Z4"/>
<keyword evidence="2" id="KW-0479">Metal-binding</keyword>
<proteinExistence type="predicted"/>
<sequence length="225" mass="25876">MFDDFAHPHQQKPIGCCQRHSRSYGDAMGEERGVTFTNHQPIKVLVGCIVRLRLWDHWASWQSCMTSPFNSASLRPNDPRGGSVSQAHVNVHLSSFEEHATNPPRVDFELWCAIPVTRRIPYNQSDERYNNALTHTRSIIERTIGQLKRRFHCLPSELRVKPQRACKIIVACVVLFNISKMYSAIEEENEPEEEQGPEEVQPIHEDFQQAGYAARDAIVYAFFNL</sequence>
<dbReference type="Pfam" id="PF13359">
    <property type="entry name" value="DDE_Tnp_4"/>
    <property type="match status" value="1"/>
</dbReference>
<evidence type="ECO:0000313" key="4">
    <source>
        <dbReference type="EMBL" id="KAA0703719.1"/>
    </source>
</evidence>
<dbReference type="InterPro" id="IPR027806">
    <property type="entry name" value="HARBI1_dom"/>
</dbReference>